<evidence type="ECO:0000256" key="9">
    <source>
        <dbReference type="ARBA" id="ARBA00022889"/>
    </source>
</evidence>
<dbReference type="GO" id="GO:0007155">
    <property type="term" value="P:cell adhesion"/>
    <property type="evidence" value="ECO:0007669"/>
    <property type="project" value="UniProtKB-KW"/>
</dbReference>
<evidence type="ECO:0000256" key="8">
    <source>
        <dbReference type="ARBA" id="ARBA00022737"/>
    </source>
</evidence>
<dbReference type="OrthoDB" id="5957927at2759"/>
<dbReference type="GO" id="GO:0005886">
    <property type="term" value="C:plasma membrane"/>
    <property type="evidence" value="ECO:0007669"/>
    <property type="project" value="TreeGrafter"/>
</dbReference>
<dbReference type="InterPro" id="IPR000742">
    <property type="entry name" value="EGF"/>
</dbReference>
<dbReference type="PROSITE" id="PS00010">
    <property type="entry name" value="ASX_HYDROXYL"/>
    <property type="match status" value="1"/>
</dbReference>
<evidence type="ECO:0000313" key="19">
    <source>
        <dbReference type="EMBL" id="CAH1265975.1"/>
    </source>
</evidence>
<evidence type="ECO:0000256" key="3">
    <source>
        <dbReference type="ARBA" id="ARBA00004613"/>
    </source>
</evidence>
<comment type="subcellular location">
    <subcellularLocation>
        <location evidence="1">Endomembrane system</location>
        <topology evidence="1">Peripheral membrane protein</topology>
    </subcellularLocation>
    <subcellularLocation>
        <location evidence="2">Membrane</location>
        <topology evidence="2">Single-pass type I membrane protein</topology>
    </subcellularLocation>
    <subcellularLocation>
        <location evidence="3">Secreted</location>
    </subcellularLocation>
</comment>
<dbReference type="PROSITE" id="PS50022">
    <property type="entry name" value="FA58C_3"/>
    <property type="match status" value="1"/>
</dbReference>
<dbReference type="Pfam" id="PF00431">
    <property type="entry name" value="CUB"/>
    <property type="match status" value="1"/>
</dbReference>
<dbReference type="Gene3D" id="2.10.25.10">
    <property type="entry name" value="Laminin"/>
    <property type="match status" value="1"/>
</dbReference>
<keyword evidence="5 14" id="KW-0245">EGF-like domain</keyword>
<feature type="domain" description="F5/8 type C" evidence="17">
    <location>
        <begin position="197"/>
        <end position="341"/>
    </location>
</feature>
<keyword evidence="4" id="KW-0964">Secreted</keyword>
<dbReference type="SMART" id="SM00042">
    <property type="entry name" value="CUB"/>
    <property type="match status" value="1"/>
</dbReference>
<reference evidence="19" key="1">
    <citation type="submission" date="2022-01" db="EMBL/GenBank/DDBJ databases">
        <authorList>
            <person name="Braso-Vives M."/>
        </authorList>
    </citation>
    <scope>NUCLEOTIDE SEQUENCE</scope>
</reference>
<keyword evidence="12 14" id="KW-1015">Disulfide bond</keyword>
<organism evidence="19 20">
    <name type="scientific">Branchiostoma lanceolatum</name>
    <name type="common">Common lancelet</name>
    <name type="synonym">Amphioxus lanceolatum</name>
    <dbReference type="NCBI Taxonomy" id="7740"/>
    <lineage>
        <taxon>Eukaryota</taxon>
        <taxon>Metazoa</taxon>
        <taxon>Chordata</taxon>
        <taxon>Cephalochordata</taxon>
        <taxon>Leptocardii</taxon>
        <taxon>Amphioxiformes</taxon>
        <taxon>Branchiostomatidae</taxon>
        <taxon>Branchiostoma</taxon>
    </lineage>
</organism>
<name>A0A8K0A133_BRALA</name>
<dbReference type="PROSITE" id="PS01286">
    <property type="entry name" value="FA58C_2"/>
    <property type="match status" value="1"/>
</dbReference>
<keyword evidence="7 15" id="KW-0732">Signal</keyword>
<comment type="caution">
    <text evidence="14">Lacks conserved residue(s) required for the propagation of feature annotation.</text>
</comment>
<dbReference type="Pfam" id="PF00754">
    <property type="entry name" value="F5_F8_type_C"/>
    <property type="match status" value="1"/>
</dbReference>
<dbReference type="FunFam" id="2.10.25.10:FF:000122">
    <property type="entry name" value="Protein crumbs homolog 2"/>
    <property type="match status" value="1"/>
</dbReference>
<dbReference type="PROSITE" id="PS50026">
    <property type="entry name" value="EGF_3"/>
    <property type="match status" value="1"/>
</dbReference>
<dbReference type="InterPro" id="IPR008979">
    <property type="entry name" value="Galactose-bd-like_sf"/>
</dbReference>
<dbReference type="SMART" id="SM00231">
    <property type="entry name" value="FA58C"/>
    <property type="match status" value="1"/>
</dbReference>
<keyword evidence="20" id="KW-1185">Reference proteome</keyword>
<dbReference type="PANTHER" id="PTHR46806">
    <property type="entry name" value="F5/8 TYPE C DOMAIN-CONTAINING PROTEIN"/>
    <property type="match status" value="1"/>
</dbReference>
<dbReference type="CDD" id="cd00057">
    <property type="entry name" value="FA58C"/>
    <property type="match status" value="1"/>
</dbReference>
<keyword evidence="11" id="KW-0472">Membrane</keyword>
<evidence type="ECO:0000256" key="5">
    <source>
        <dbReference type="ARBA" id="ARBA00022536"/>
    </source>
</evidence>
<protein>
    <submittedName>
        <fullName evidence="19">DCBLD2 protein</fullName>
    </submittedName>
</protein>
<evidence type="ECO:0000256" key="1">
    <source>
        <dbReference type="ARBA" id="ARBA00004184"/>
    </source>
</evidence>
<keyword evidence="6" id="KW-0812">Transmembrane</keyword>
<evidence type="ECO:0000256" key="12">
    <source>
        <dbReference type="ARBA" id="ARBA00023157"/>
    </source>
</evidence>
<keyword evidence="13" id="KW-0325">Glycoprotein</keyword>
<evidence type="ECO:0000259" key="17">
    <source>
        <dbReference type="PROSITE" id="PS50022"/>
    </source>
</evidence>
<gene>
    <name evidence="19" type="primary">DCBLD2</name>
    <name evidence="19" type="ORF">BLAG_LOCUS19753</name>
</gene>
<evidence type="ECO:0000256" key="7">
    <source>
        <dbReference type="ARBA" id="ARBA00022729"/>
    </source>
</evidence>
<dbReference type="CDD" id="cd00054">
    <property type="entry name" value="EGF_CA"/>
    <property type="match status" value="1"/>
</dbReference>
<dbReference type="SUPFAM" id="SSF49785">
    <property type="entry name" value="Galactose-binding domain-like"/>
    <property type="match status" value="1"/>
</dbReference>
<feature type="signal peptide" evidence="15">
    <location>
        <begin position="1"/>
        <end position="25"/>
    </location>
</feature>
<dbReference type="PROSITE" id="PS01180">
    <property type="entry name" value="CUB"/>
    <property type="match status" value="1"/>
</dbReference>
<proteinExistence type="predicted"/>
<keyword evidence="8" id="KW-0677">Repeat</keyword>
<evidence type="ECO:0000256" key="4">
    <source>
        <dbReference type="ARBA" id="ARBA00022525"/>
    </source>
</evidence>
<evidence type="ECO:0000256" key="13">
    <source>
        <dbReference type="ARBA" id="ARBA00023180"/>
    </source>
</evidence>
<dbReference type="Proteomes" id="UP000838412">
    <property type="component" value="Chromosome 5"/>
</dbReference>
<evidence type="ECO:0000259" key="18">
    <source>
        <dbReference type="PROSITE" id="PS50026"/>
    </source>
</evidence>
<evidence type="ECO:0000256" key="15">
    <source>
        <dbReference type="SAM" id="SignalP"/>
    </source>
</evidence>
<dbReference type="GO" id="GO:0005509">
    <property type="term" value="F:calcium ion binding"/>
    <property type="evidence" value="ECO:0007669"/>
    <property type="project" value="InterPro"/>
</dbReference>
<dbReference type="GO" id="GO:0012505">
    <property type="term" value="C:endomembrane system"/>
    <property type="evidence" value="ECO:0007669"/>
    <property type="project" value="UniProtKB-SubCell"/>
</dbReference>
<evidence type="ECO:0000259" key="16">
    <source>
        <dbReference type="PROSITE" id="PS01180"/>
    </source>
</evidence>
<dbReference type="AlphaFoldDB" id="A0A8K0A133"/>
<evidence type="ECO:0000256" key="11">
    <source>
        <dbReference type="ARBA" id="ARBA00023136"/>
    </source>
</evidence>
<dbReference type="InterPro" id="IPR000859">
    <property type="entry name" value="CUB_dom"/>
</dbReference>
<dbReference type="PANTHER" id="PTHR46806:SF5">
    <property type="entry name" value="F5_8 TYPE C DOMAIN-CONTAINING PROTEIN"/>
    <property type="match status" value="1"/>
</dbReference>
<evidence type="ECO:0000256" key="6">
    <source>
        <dbReference type="ARBA" id="ARBA00022692"/>
    </source>
</evidence>
<dbReference type="SUPFAM" id="SSF49854">
    <property type="entry name" value="Spermadhesin, CUB domain"/>
    <property type="match status" value="1"/>
</dbReference>
<dbReference type="InterPro" id="IPR000152">
    <property type="entry name" value="EGF-type_Asp/Asn_hydroxyl_site"/>
</dbReference>
<dbReference type="GO" id="GO:0005576">
    <property type="term" value="C:extracellular region"/>
    <property type="evidence" value="ECO:0007669"/>
    <property type="project" value="UniProtKB-SubCell"/>
</dbReference>
<keyword evidence="9" id="KW-0130">Cell adhesion</keyword>
<feature type="chain" id="PRO_5035461460" evidence="15">
    <location>
        <begin position="26"/>
        <end position="495"/>
    </location>
</feature>
<keyword evidence="10" id="KW-1133">Transmembrane helix</keyword>
<evidence type="ECO:0000256" key="10">
    <source>
        <dbReference type="ARBA" id="ARBA00022989"/>
    </source>
</evidence>
<dbReference type="SUPFAM" id="SSF57196">
    <property type="entry name" value="EGF/Laminin"/>
    <property type="match status" value="1"/>
</dbReference>
<dbReference type="Gene3D" id="2.60.120.290">
    <property type="entry name" value="Spermadhesin, CUB domain"/>
    <property type="match status" value="1"/>
</dbReference>
<dbReference type="EMBL" id="OV696690">
    <property type="protein sequence ID" value="CAH1265975.1"/>
    <property type="molecule type" value="Genomic_DNA"/>
</dbReference>
<feature type="disulfide bond" evidence="14">
    <location>
        <begin position="181"/>
        <end position="190"/>
    </location>
</feature>
<accession>A0A8K0A133</accession>
<evidence type="ECO:0000313" key="20">
    <source>
        <dbReference type="Proteomes" id="UP000838412"/>
    </source>
</evidence>
<evidence type="ECO:0000256" key="14">
    <source>
        <dbReference type="PROSITE-ProRule" id="PRU00076"/>
    </source>
</evidence>
<dbReference type="InterPro" id="IPR000421">
    <property type="entry name" value="FA58C"/>
</dbReference>
<dbReference type="SMART" id="SM00181">
    <property type="entry name" value="EGF"/>
    <property type="match status" value="1"/>
</dbReference>
<dbReference type="InterPro" id="IPR050633">
    <property type="entry name" value="Neuropilin_MCO_CoagFactor"/>
</dbReference>
<dbReference type="InterPro" id="IPR035914">
    <property type="entry name" value="Sperma_CUB_dom_sf"/>
</dbReference>
<dbReference type="GO" id="GO:0038023">
    <property type="term" value="F:signaling receptor activity"/>
    <property type="evidence" value="ECO:0007669"/>
    <property type="project" value="TreeGrafter"/>
</dbReference>
<feature type="domain" description="EGF-like" evidence="18">
    <location>
        <begin position="155"/>
        <end position="191"/>
    </location>
</feature>
<dbReference type="Gene3D" id="2.60.120.260">
    <property type="entry name" value="Galactose-binding domain-like"/>
    <property type="match status" value="1"/>
</dbReference>
<dbReference type="CDD" id="cd00041">
    <property type="entry name" value="CUB"/>
    <property type="match status" value="1"/>
</dbReference>
<dbReference type="PROSITE" id="PS00022">
    <property type="entry name" value="EGF_1"/>
    <property type="match status" value="1"/>
</dbReference>
<feature type="domain" description="CUB" evidence="16">
    <location>
        <begin position="28"/>
        <end position="153"/>
    </location>
</feature>
<evidence type="ECO:0000256" key="2">
    <source>
        <dbReference type="ARBA" id="ARBA00004479"/>
    </source>
</evidence>
<dbReference type="SMART" id="SM00179">
    <property type="entry name" value="EGF_CA"/>
    <property type="match status" value="1"/>
</dbReference>
<sequence>MMSFGDPIIICVLILTISGPLGSIGQTCGGTLNKDSPTRNITSPDYPDRLSEGITCEWIIEAPMGQVQLQFEVFNFPPTVFGCFSAMPAVSIYNGSSTSSPSLEQYCGDELGNYAPPDVILLSSAESLLVHFSSGNSVGLLSGQGFVATFSFPDTVDDCASSPCTNGGTCVDGHRIFQCLCTPEYVGTQCQVLRSSCLLPLGMANGDIEDNQISASTEKAGYEAYKGRINGPRAWQPDVVNTNQWLQVNFNNRTIITGIQTQGLWGGHVKSYRLLYGDTEDGLSVVKETGSDRGKVFDANSDGSAVVSHGLDLPIIASILRVNPQDFTTNLIRLRIELLGCEDAVTSGSTQPETTTLTITTALPTTASTSHADTTKDVYIRDTVNYNNETVYSTCINNTCGENCRDNNRSTSCRYIRDTIRYNNETAHSTYINNAYGGNCIGNSSITSDKFSYDSNINDTYGRNYRNYNKCTSDNFCVNDSSIVESYRDNNDSDT</sequence>
<dbReference type="PROSITE" id="PS01285">
    <property type="entry name" value="FA58C_1"/>
    <property type="match status" value="1"/>
</dbReference>
<dbReference type="InterPro" id="IPR001881">
    <property type="entry name" value="EGF-like_Ca-bd_dom"/>
</dbReference>